<reference evidence="2 3" key="1">
    <citation type="submission" date="2021-10" db="EMBL/GenBank/DDBJ databases">
        <title>Streptomyces gossypii sp. nov., isolated from soil collected from cotton field.</title>
        <authorList>
            <person name="Ge X."/>
            <person name="Chen X."/>
            <person name="Liu W."/>
        </authorList>
    </citation>
    <scope>NUCLEOTIDE SEQUENCE [LARGE SCALE GENOMIC DNA]</scope>
    <source>
        <strain evidence="2 3">N2-109</strain>
    </source>
</reference>
<feature type="region of interest" description="Disordered" evidence="1">
    <location>
        <begin position="45"/>
        <end position="155"/>
    </location>
</feature>
<organism evidence="2 3">
    <name type="scientific">Streptomyces gossypii</name>
    <dbReference type="NCBI Taxonomy" id="2883101"/>
    <lineage>
        <taxon>Bacteria</taxon>
        <taxon>Bacillati</taxon>
        <taxon>Actinomycetota</taxon>
        <taxon>Actinomycetes</taxon>
        <taxon>Kitasatosporales</taxon>
        <taxon>Streptomycetaceae</taxon>
        <taxon>Streptomyces</taxon>
    </lineage>
</organism>
<proteinExistence type="predicted"/>
<dbReference type="EMBL" id="JAJAGO010000003">
    <property type="protein sequence ID" value="MCT2590058.1"/>
    <property type="molecule type" value="Genomic_DNA"/>
</dbReference>
<feature type="compositionally biased region" description="Basic and acidic residues" evidence="1">
    <location>
        <begin position="45"/>
        <end position="57"/>
    </location>
</feature>
<name>A0ABT2JQS6_9ACTN</name>
<evidence type="ECO:0000256" key="1">
    <source>
        <dbReference type="SAM" id="MobiDB-lite"/>
    </source>
</evidence>
<accession>A0ABT2JQS6</accession>
<comment type="caution">
    <text evidence="2">The sequence shown here is derived from an EMBL/GenBank/DDBJ whole genome shotgun (WGS) entry which is preliminary data.</text>
</comment>
<evidence type="ECO:0000313" key="3">
    <source>
        <dbReference type="Proteomes" id="UP001156389"/>
    </source>
</evidence>
<protein>
    <recommendedName>
        <fullName evidence="4">DUF4232 domain-containing protein</fullName>
    </recommendedName>
</protein>
<feature type="compositionally biased region" description="Gly residues" evidence="1">
    <location>
        <begin position="89"/>
        <end position="146"/>
    </location>
</feature>
<evidence type="ECO:0008006" key="4">
    <source>
        <dbReference type="Google" id="ProtNLM"/>
    </source>
</evidence>
<gene>
    <name evidence="2" type="ORF">LHJ74_09060</name>
</gene>
<evidence type="ECO:0000313" key="2">
    <source>
        <dbReference type="EMBL" id="MCT2590058.1"/>
    </source>
</evidence>
<sequence length="278" mass="27671">MGSLRNPIGPLPSTIYWRRRVIALSVLALLALLIVWAMSLGGDGGDQRAEAGRKDDNNGQGPTDAITPGPSDSSPRVSQRPGGRDEADGGAGSGGGDSDGADGGAGDADGGGDGESGGTGGGDRGGALGGTGGNVTGGGGTPGGPGLPSCGSGVTVTLTSVENDYAPGENPKLELTVKNSGDSDCRINLGRVATVLTISDGEGERIWSSADCPPDRSSAFVEVPANGETVQDLKWNRKQSKPECAKAPSGSPKPDTYLAEVKVKGLPAAEASFVLTKD</sequence>
<keyword evidence="3" id="KW-1185">Reference proteome</keyword>
<dbReference type="RefSeq" id="WP_260217331.1">
    <property type="nucleotide sequence ID" value="NZ_JAJAGO010000003.1"/>
</dbReference>
<dbReference type="Proteomes" id="UP001156389">
    <property type="component" value="Unassembled WGS sequence"/>
</dbReference>